<evidence type="ECO:0000256" key="10">
    <source>
        <dbReference type="RuleBase" id="RU363056"/>
    </source>
</evidence>
<evidence type="ECO:0000256" key="6">
    <source>
        <dbReference type="ARBA" id="ARBA00022692"/>
    </source>
</evidence>
<dbReference type="PANTHER" id="PTHR43744:SF8">
    <property type="entry name" value="SN-GLYCEROL-3-PHOSPHATE TRANSPORT SYSTEM PERMEASE PROTEIN UGPE"/>
    <property type="match status" value="1"/>
</dbReference>
<comment type="function">
    <text evidence="10">Part of the ABC transporter complex UgpBAEC involved in sn-glycerol-3-phosphate (G3P) import. Probably responsible for the translocation of the substrate across the membrane.</text>
</comment>
<evidence type="ECO:0000256" key="8">
    <source>
        <dbReference type="ARBA" id="ARBA00023136"/>
    </source>
</evidence>
<evidence type="ECO:0000256" key="1">
    <source>
        <dbReference type="ARBA" id="ARBA00004651"/>
    </source>
</evidence>
<sequence length="297" mass="32901">MTDMTTHLSAPRGAAIDRGSLRERIEEPLMRGGQIALLLLLALVFFLPVLGTLLTSVRTIPDITQNGAWALPSSYEWGNLGRAFVEMLPYLRASVIITLPSVAGTLLVSMMAGYALSRMRFQGRIWMFLVIVSLSFVPIHTQLIPVFRLMSDLGLHDTFIAQIIVHIMRQIPFAVLIMTNFFNTVPGELREAGRIDGASEWTIFRRIYVPVARPALSALIVLEFTWIWNDLLWGLVLTQGAGKKPVTVGILSFEGEYEIAWNMVASGAVVAAIPTLVVFLAFQKHFIRGMTMGSVKG</sequence>
<evidence type="ECO:0000256" key="4">
    <source>
        <dbReference type="ARBA" id="ARBA00022448"/>
    </source>
</evidence>
<proteinExistence type="inferred from homology"/>
<evidence type="ECO:0000256" key="3">
    <source>
        <dbReference type="ARBA" id="ARBA00020515"/>
    </source>
</evidence>
<accession>A0ABV3L7X7</accession>
<evidence type="ECO:0000256" key="2">
    <source>
        <dbReference type="ARBA" id="ARBA00011557"/>
    </source>
</evidence>
<keyword evidence="6 9" id="KW-0812">Transmembrane</keyword>
<feature type="transmembrane region" description="Helical" evidence="9">
    <location>
        <begin position="259"/>
        <end position="282"/>
    </location>
</feature>
<dbReference type="Pfam" id="PF00528">
    <property type="entry name" value="BPD_transp_1"/>
    <property type="match status" value="1"/>
</dbReference>
<dbReference type="Proteomes" id="UP001553161">
    <property type="component" value="Unassembled WGS sequence"/>
</dbReference>
<protein>
    <recommendedName>
        <fullName evidence="3 10">sn-glycerol-3-phosphate transport system permease protein UgpE</fullName>
    </recommendedName>
</protein>
<feature type="transmembrane region" description="Helical" evidence="9">
    <location>
        <begin position="159"/>
        <end position="182"/>
    </location>
</feature>
<keyword evidence="13" id="KW-1185">Reference proteome</keyword>
<dbReference type="SUPFAM" id="SSF161098">
    <property type="entry name" value="MetI-like"/>
    <property type="match status" value="1"/>
</dbReference>
<evidence type="ECO:0000256" key="7">
    <source>
        <dbReference type="ARBA" id="ARBA00022989"/>
    </source>
</evidence>
<keyword evidence="8 9" id="KW-0472">Membrane</keyword>
<comment type="caution">
    <text evidence="12">The sequence shown here is derived from an EMBL/GenBank/DDBJ whole genome shotgun (WGS) entry which is preliminary data.</text>
</comment>
<organism evidence="12 13">
    <name type="scientific">Meridianimarinicoccus marinus</name>
    <dbReference type="NCBI Taxonomy" id="3231483"/>
    <lineage>
        <taxon>Bacteria</taxon>
        <taxon>Pseudomonadati</taxon>
        <taxon>Pseudomonadota</taxon>
        <taxon>Alphaproteobacteria</taxon>
        <taxon>Rhodobacterales</taxon>
        <taxon>Paracoccaceae</taxon>
        <taxon>Meridianimarinicoccus</taxon>
    </lineage>
</organism>
<reference evidence="12 13" key="1">
    <citation type="submission" date="2024-07" db="EMBL/GenBank/DDBJ databases">
        <authorList>
            <person name="Kang M."/>
        </authorList>
    </citation>
    <scope>NUCLEOTIDE SEQUENCE [LARGE SCALE GENOMIC DNA]</scope>
    <source>
        <strain evidence="12 13">DFM31</strain>
    </source>
</reference>
<evidence type="ECO:0000256" key="9">
    <source>
        <dbReference type="RuleBase" id="RU363032"/>
    </source>
</evidence>
<comment type="similarity">
    <text evidence="9">Belongs to the binding-protein-dependent transport system permease family.</text>
</comment>
<dbReference type="PROSITE" id="PS50928">
    <property type="entry name" value="ABC_TM1"/>
    <property type="match status" value="1"/>
</dbReference>
<dbReference type="Gene3D" id="1.10.3720.10">
    <property type="entry name" value="MetI-like"/>
    <property type="match status" value="1"/>
</dbReference>
<feature type="transmembrane region" description="Helical" evidence="9">
    <location>
        <begin position="125"/>
        <end position="147"/>
    </location>
</feature>
<comment type="subunit">
    <text evidence="2 10">The complex is composed of two ATP-binding proteins (UgpC), two transmembrane proteins (UgpA and UgpE) and a solute-binding protein (UgpB).</text>
</comment>
<feature type="transmembrane region" description="Helical" evidence="9">
    <location>
        <begin position="35"/>
        <end position="54"/>
    </location>
</feature>
<comment type="subcellular location">
    <subcellularLocation>
        <location evidence="10">Cell inner membrane</location>
        <topology evidence="10">Multi-pass membrane protein</topology>
    </subcellularLocation>
    <subcellularLocation>
        <location evidence="1 9">Cell membrane</location>
        <topology evidence="1 9">Multi-pass membrane protein</topology>
    </subcellularLocation>
</comment>
<gene>
    <name evidence="10" type="primary">ugpE</name>
    <name evidence="12" type="ORF">AB0T83_12510</name>
</gene>
<feature type="transmembrane region" description="Helical" evidence="9">
    <location>
        <begin position="90"/>
        <end position="113"/>
    </location>
</feature>
<evidence type="ECO:0000256" key="5">
    <source>
        <dbReference type="ARBA" id="ARBA00022475"/>
    </source>
</evidence>
<dbReference type="PANTHER" id="PTHR43744">
    <property type="entry name" value="ABC TRANSPORTER PERMEASE PROTEIN MG189-RELATED-RELATED"/>
    <property type="match status" value="1"/>
</dbReference>
<evidence type="ECO:0000313" key="13">
    <source>
        <dbReference type="Proteomes" id="UP001553161"/>
    </source>
</evidence>
<dbReference type="CDD" id="cd06261">
    <property type="entry name" value="TM_PBP2"/>
    <property type="match status" value="1"/>
</dbReference>
<dbReference type="InterPro" id="IPR035906">
    <property type="entry name" value="MetI-like_sf"/>
</dbReference>
<evidence type="ECO:0000313" key="12">
    <source>
        <dbReference type="EMBL" id="MEV8467602.1"/>
    </source>
</evidence>
<keyword evidence="5 10" id="KW-1003">Cell membrane</keyword>
<dbReference type="InterPro" id="IPR000515">
    <property type="entry name" value="MetI-like"/>
</dbReference>
<feature type="domain" description="ABC transmembrane type-1" evidence="11">
    <location>
        <begin position="91"/>
        <end position="282"/>
    </location>
</feature>
<dbReference type="EMBL" id="JBFBVU010000015">
    <property type="protein sequence ID" value="MEV8467602.1"/>
    <property type="molecule type" value="Genomic_DNA"/>
</dbReference>
<keyword evidence="4 9" id="KW-0813">Transport</keyword>
<feature type="transmembrane region" description="Helical" evidence="9">
    <location>
        <begin position="203"/>
        <end position="228"/>
    </location>
</feature>
<name>A0ABV3L7X7_9RHOB</name>
<dbReference type="RefSeq" id="WP_366193474.1">
    <property type="nucleotide sequence ID" value="NZ_JBFBVU010000015.1"/>
</dbReference>
<keyword evidence="10" id="KW-0997">Cell inner membrane</keyword>
<keyword evidence="7 9" id="KW-1133">Transmembrane helix</keyword>
<evidence type="ECO:0000259" key="11">
    <source>
        <dbReference type="PROSITE" id="PS50928"/>
    </source>
</evidence>